<name>A0A1V6N2V5_METAZ</name>
<dbReference type="EMBL" id="JXMW01000006">
    <property type="protein sequence ID" value="OQD59038.1"/>
    <property type="molecule type" value="Genomic_DNA"/>
</dbReference>
<sequence length="94" mass="11006">MSDEKKVLKYIKKRIDKYSEKDKKITITNNLEITISQFYQKDDDTIKTSSKSMKIKDGDIIYEIFSNGIILKIEEREKRAYGATNDKPHCTPNI</sequence>
<reference evidence="1 2" key="1">
    <citation type="submission" date="2014-12" db="EMBL/GenBank/DDBJ databases">
        <title>Genome sequence of Methanobrevibacter arboriphilicus DH1, DSM1125.</title>
        <authorList>
            <person name="Poehlein A."/>
            <person name="Thauer R.K."/>
            <person name="Seedorf H."/>
            <person name="Daniel R."/>
        </authorList>
    </citation>
    <scope>NUCLEOTIDE SEQUENCE [LARGE SCALE GENOMIC DNA]</scope>
    <source>
        <strain evidence="1 2">DH1</strain>
    </source>
</reference>
<comment type="caution">
    <text evidence="1">The sequence shown here is derived from an EMBL/GenBank/DDBJ whole genome shotgun (WGS) entry which is preliminary data.</text>
</comment>
<gene>
    <name evidence="1" type="ORF">MBBAR_6c01480</name>
</gene>
<dbReference type="OrthoDB" id="375126at2157"/>
<evidence type="ECO:0000313" key="2">
    <source>
        <dbReference type="Proteomes" id="UP000191661"/>
    </source>
</evidence>
<keyword evidence="2" id="KW-1185">Reference proteome</keyword>
<accession>A0A1V6N2V5</accession>
<organism evidence="1 2">
    <name type="scientific">Methanobrevibacter arboriphilus JCM 13429 = DSM 1125</name>
    <dbReference type="NCBI Taxonomy" id="1300164"/>
    <lineage>
        <taxon>Archaea</taxon>
        <taxon>Methanobacteriati</taxon>
        <taxon>Methanobacteriota</taxon>
        <taxon>Methanomada group</taxon>
        <taxon>Methanobacteria</taxon>
        <taxon>Methanobacteriales</taxon>
        <taxon>Methanobacteriaceae</taxon>
        <taxon>Methanobrevibacter</taxon>
    </lineage>
</organism>
<dbReference type="Proteomes" id="UP000191661">
    <property type="component" value="Unassembled WGS sequence"/>
</dbReference>
<protein>
    <submittedName>
        <fullName evidence="1">Uncharacterized protein</fullName>
    </submittedName>
</protein>
<proteinExistence type="predicted"/>
<evidence type="ECO:0000313" key="1">
    <source>
        <dbReference type="EMBL" id="OQD59038.1"/>
    </source>
</evidence>
<dbReference type="RefSeq" id="WP_080460092.1">
    <property type="nucleotide sequence ID" value="NZ_JXMW01000006.1"/>
</dbReference>
<dbReference type="AlphaFoldDB" id="A0A1V6N2V5"/>